<accession>A0ABP3J2P5</accession>
<comment type="caution">
    <text evidence="2">The sequence shown here is derived from an EMBL/GenBank/DDBJ whole genome shotgun (WGS) entry which is preliminary data.</text>
</comment>
<evidence type="ECO:0000313" key="3">
    <source>
        <dbReference type="Proteomes" id="UP001500879"/>
    </source>
</evidence>
<sequence>MDLTPADRVANARSTAEAARILQQALEDPRGHLVSLYDLLERASIWFDEHPSPSPGDAARRLRDATAALDAIGDEVVRLTEDLTRSPAPTPRGTQSRPHAVHPFSPPGPGLPPRAAAPPGHRPRR</sequence>
<feature type="region of interest" description="Disordered" evidence="1">
    <location>
        <begin position="78"/>
        <end position="125"/>
    </location>
</feature>
<gene>
    <name evidence="2" type="ORF">GCM10010357_69430</name>
</gene>
<feature type="compositionally biased region" description="Pro residues" evidence="1">
    <location>
        <begin position="104"/>
        <end position="116"/>
    </location>
</feature>
<protein>
    <submittedName>
        <fullName evidence="2">Uncharacterized protein</fullName>
    </submittedName>
</protein>
<evidence type="ECO:0000256" key="1">
    <source>
        <dbReference type="SAM" id="MobiDB-lite"/>
    </source>
</evidence>
<dbReference type="EMBL" id="BAAABX010000091">
    <property type="protein sequence ID" value="GAA0438140.1"/>
    <property type="molecule type" value="Genomic_DNA"/>
</dbReference>
<dbReference type="Proteomes" id="UP001500879">
    <property type="component" value="Unassembled WGS sequence"/>
</dbReference>
<name>A0ABP3J2P5_9ACTN</name>
<keyword evidence="3" id="KW-1185">Reference proteome</keyword>
<reference evidence="3" key="1">
    <citation type="journal article" date="2019" name="Int. J. Syst. Evol. Microbiol.">
        <title>The Global Catalogue of Microorganisms (GCM) 10K type strain sequencing project: providing services to taxonomists for standard genome sequencing and annotation.</title>
        <authorList>
            <consortium name="The Broad Institute Genomics Platform"/>
            <consortium name="The Broad Institute Genome Sequencing Center for Infectious Disease"/>
            <person name="Wu L."/>
            <person name="Ma J."/>
        </authorList>
    </citation>
    <scope>NUCLEOTIDE SEQUENCE [LARGE SCALE GENOMIC DNA]</scope>
    <source>
        <strain evidence="3">JCM 4788</strain>
    </source>
</reference>
<proteinExistence type="predicted"/>
<organism evidence="2 3">
    <name type="scientific">Streptomyces luteireticuli</name>
    <dbReference type="NCBI Taxonomy" id="173858"/>
    <lineage>
        <taxon>Bacteria</taxon>
        <taxon>Bacillati</taxon>
        <taxon>Actinomycetota</taxon>
        <taxon>Actinomycetes</taxon>
        <taxon>Kitasatosporales</taxon>
        <taxon>Streptomycetaceae</taxon>
        <taxon>Streptomyces</taxon>
    </lineage>
</organism>
<evidence type="ECO:0000313" key="2">
    <source>
        <dbReference type="EMBL" id="GAA0438140.1"/>
    </source>
</evidence>